<feature type="domain" description="RecX second three-helical" evidence="6">
    <location>
        <begin position="218"/>
        <end position="258"/>
    </location>
</feature>
<name>A0A5B7BBY1_DAVIN</name>
<evidence type="ECO:0000256" key="4">
    <source>
        <dbReference type="ARBA" id="ARBA00022490"/>
    </source>
</evidence>
<organism evidence="7">
    <name type="scientific">Davidia involucrata</name>
    <name type="common">Dove tree</name>
    <dbReference type="NCBI Taxonomy" id="16924"/>
    <lineage>
        <taxon>Eukaryota</taxon>
        <taxon>Viridiplantae</taxon>
        <taxon>Streptophyta</taxon>
        <taxon>Embryophyta</taxon>
        <taxon>Tracheophyta</taxon>
        <taxon>Spermatophyta</taxon>
        <taxon>Magnoliopsida</taxon>
        <taxon>eudicotyledons</taxon>
        <taxon>Gunneridae</taxon>
        <taxon>Pentapetalae</taxon>
        <taxon>asterids</taxon>
        <taxon>Cornales</taxon>
        <taxon>Nyssaceae</taxon>
        <taxon>Davidia</taxon>
    </lineage>
</organism>
<accession>A0A5B7BBY1</accession>
<reference evidence="7" key="1">
    <citation type="submission" date="2019-08" db="EMBL/GenBank/DDBJ databases">
        <title>Reference gene set and small RNA set construction with multiple tissues from Davidia involucrata Baill.</title>
        <authorList>
            <person name="Yang H."/>
            <person name="Zhou C."/>
            <person name="Li G."/>
            <person name="Wang J."/>
            <person name="Gao P."/>
            <person name="Wang M."/>
            <person name="Wang R."/>
            <person name="Zhao Y."/>
        </authorList>
    </citation>
    <scope>NUCLEOTIDE SEQUENCE</scope>
    <source>
        <tissue evidence="7">Mixed with DoveR01_LX</tissue>
    </source>
</reference>
<sequence>MAGNLVCKTSFGLQCRVLVIPWVKKSSCINCSKGRAYNSSFPVRYIPKKSSKTKEPQNFMPVKGLEDKELRDSLDPNVLRVDDSNGGKSSQRSFVLGEKYQNQNQNRNQRSINYFTFDAKQGAEEEIGHDLGVVDHEFMEEPEEVVQEFEIHQGMDPHHQDALPSGKTKQDAEKLAIELLAARASTAVGLRKKLHGKKFPLDIVDAVIVDFQSRGLINDCLYAETFSRSRWSSSSWGPRRIKQALFKKGVSEVDAEKAIKLVFEDGDSGGDQESRLGLSKLSMDHLFVQSSKQWLRARHVPTETRKLRIIRWLQYRGFNWGVINFILKKLESEYSP</sequence>
<evidence type="ECO:0000313" key="7">
    <source>
        <dbReference type="EMBL" id="MPA64953.1"/>
    </source>
</evidence>
<dbReference type="AlphaFoldDB" id="A0A5B7BBY1"/>
<evidence type="ECO:0000256" key="5">
    <source>
        <dbReference type="SAM" id="MobiDB-lite"/>
    </source>
</evidence>
<dbReference type="InterPro" id="IPR003783">
    <property type="entry name" value="Regulatory_RecX"/>
</dbReference>
<dbReference type="InterPro" id="IPR036388">
    <property type="entry name" value="WH-like_DNA-bd_sf"/>
</dbReference>
<evidence type="ECO:0000256" key="1">
    <source>
        <dbReference type="ARBA" id="ARBA00004496"/>
    </source>
</evidence>
<dbReference type="Pfam" id="PF02631">
    <property type="entry name" value="RecX_HTH2"/>
    <property type="match status" value="1"/>
</dbReference>
<comment type="similarity">
    <text evidence="2">Belongs to the RecX family.</text>
</comment>
<dbReference type="GO" id="GO:0005737">
    <property type="term" value="C:cytoplasm"/>
    <property type="evidence" value="ECO:0007669"/>
    <property type="project" value="UniProtKB-SubCell"/>
</dbReference>
<evidence type="ECO:0000256" key="3">
    <source>
        <dbReference type="ARBA" id="ARBA00018111"/>
    </source>
</evidence>
<gene>
    <name evidence="7" type="ORF">Din_034394</name>
</gene>
<dbReference type="EMBL" id="GHES01034394">
    <property type="protein sequence ID" value="MPA64953.1"/>
    <property type="molecule type" value="Transcribed_RNA"/>
</dbReference>
<dbReference type="PANTHER" id="PTHR33602:SF1">
    <property type="entry name" value="REGULATORY PROTEIN RECX FAMILY PROTEIN"/>
    <property type="match status" value="1"/>
</dbReference>
<dbReference type="HAMAP" id="MF_01114">
    <property type="entry name" value="RecX"/>
    <property type="match status" value="1"/>
</dbReference>
<evidence type="ECO:0000256" key="2">
    <source>
        <dbReference type="ARBA" id="ARBA00009695"/>
    </source>
</evidence>
<proteinExistence type="inferred from homology"/>
<evidence type="ECO:0000259" key="6">
    <source>
        <dbReference type="Pfam" id="PF02631"/>
    </source>
</evidence>
<dbReference type="Gene3D" id="1.10.10.10">
    <property type="entry name" value="Winged helix-like DNA-binding domain superfamily/Winged helix DNA-binding domain"/>
    <property type="match status" value="3"/>
</dbReference>
<protein>
    <recommendedName>
        <fullName evidence="3">Regulatory protein RecX</fullName>
    </recommendedName>
</protein>
<dbReference type="InterPro" id="IPR053924">
    <property type="entry name" value="RecX_HTH_2nd"/>
</dbReference>
<dbReference type="GO" id="GO:0006282">
    <property type="term" value="P:regulation of DNA repair"/>
    <property type="evidence" value="ECO:0007669"/>
    <property type="project" value="InterPro"/>
</dbReference>
<keyword evidence="4" id="KW-0963">Cytoplasm</keyword>
<dbReference type="PANTHER" id="PTHR33602">
    <property type="entry name" value="REGULATORY PROTEIN RECX FAMILY PROTEIN"/>
    <property type="match status" value="1"/>
</dbReference>
<feature type="region of interest" description="Disordered" evidence="5">
    <location>
        <begin position="77"/>
        <end position="102"/>
    </location>
</feature>
<comment type="subcellular location">
    <subcellularLocation>
        <location evidence="1">Cytoplasm</location>
    </subcellularLocation>
</comment>